<feature type="transmembrane region" description="Helical" evidence="2">
    <location>
        <begin position="383"/>
        <end position="403"/>
    </location>
</feature>
<dbReference type="PANTHER" id="PTHR34365">
    <property type="entry name" value="ENOLASE (DUF1399)"/>
    <property type="match status" value="1"/>
</dbReference>
<evidence type="ECO:0000313" key="6">
    <source>
        <dbReference type="Proteomes" id="UP001637990"/>
    </source>
</evidence>
<dbReference type="Proteomes" id="UP001637990">
    <property type="component" value="Unassembled WGS sequence"/>
</dbReference>
<proteinExistence type="predicted"/>
<keyword evidence="2" id="KW-0472">Membrane</keyword>
<feature type="transmembrane region" description="Helical" evidence="2">
    <location>
        <begin position="356"/>
        <end position="377"/>
    </location>
</feature>
<evidence type="ECO:0000256" key="1">
    <source>
        <dbReference type="SAM" id="MobiDB-lite"/>
    </source>
</evidence>
<protein>
    <submittedName>
        <fullName evidence="4">TIGR04222 domain-containing membrane protein</fullName>
    </submittedName>
</protein>
<keyword evidence="6" id="KW-1185">Reference proteome</keyword>
<feature type="compositionally biased region" description="Gly residues" evidence="1">
    <location>
        <begin position="487"/>
        <end position="502"/>
    </location>
</feature>
<dbReference type="EMBL" id="JBJGBS010000157">
    <property type="protein sequence ID" value="MFO3707164.1"/>
    <property type="molecule type" value="Genomic_DNA"/>
</dbReference>
<dbReference type="OrthoDB" id="278697at2"/>
<evidence type="ECO:0000313" key="5">
    <source>
        <dbReference type="Proteomes" id="UP000237872"/>
    </source>
</evidence>
<feature type="transmembrane region" description="Helical" evidence="2">
    <location>
        <begin position="220"/>
        <end position="240"/>
    </location>
</feature>
<gene>
    <name evidence="3" type="ORF">ACI6Q5_19825</name>
    <name evidence="4" type="ORF">XcodCFBP4690_13805</name>
</gene>
<dbReference type="NCBIfam" id="TIGR04222">
    <property type="entry name" value="near_uncomplex"/>
    <property type="match status" value="1"/>
</dbReference>
<comment type="caution">
    <text evidence="4">The sequence shown here is derived from an EMBL/GenBank/DDBJ whole genome shotgun (WGS) entry which is preliminary data.</text>
</comment>
<accession>A0A2S7CLH3</accession>
<dbReference type="Proteomes" id="UP000237872">
    <property type="component" value="Unassembled WGS sequence"/>
</dbReference>
<name>A0A2S7CLH3_9XANT</name>
<sequence>MSSEQGPGQREPLQATPAQLALWQRLDGYRFGEDEEALPAFIRRVARQAHCSVAQAQELVDEYRRFCFLACTDTHDVTPSPLVDQVWHTHLTDTREYWQRFCPQVLQTTLHHRPGRGGAGEQAQFQAQYRQTLERYRLHFGEPPAQWWPPARLRQPTAAPARDDTAETTLQALRGAPRRSGPRRGSPRAVIGWAIAAVIVGMVCRSANGDAVSLLHWRGAYFLPVFITLIGLAWSMAAWLRRVLRRGRTAAALEPGELAYLSGGADRVADLWFTELLVRDAVYLDRDEALPARQRVRCQPQVAVPPALEPALQILRGTEDLVLALRELRVLAAPLRQRLIDKGLWLSPAASYRLRLACTVPVALVWLLGLCKLIIGVQGHHPVGYLLCLMVLVTLLVLGFALVPVRRTLAGDAHLEALRQARPRDAARTGGDAGDALALYGTAVLIGTPWADYHSMRAPHGHGGGSGSSCGSGGGGDGGGDGDGDGGSDGGGGCGGCGGGGD</sequence>
<keyword evidence="2" id="KW-1133">Transmembrane helix</keyword>
<reference evidence="4 5" key="1">
    <citation type="submission" date="2016-08" db="EMBL/GenBank/DDBJ databases">
        <authorList>
            <person name="Seilhamer J.J."/>
        </authorList>
    </citation>
    <scope>NUCLEOTIDE SEQUENCE [LARGE SCALE GENOMIC DNA]</scope>
    <source>
        <strain evidence="4 5">CFBP4690</strain>
    </source>
</reference>
<keyword evidence="2" id="KW-0812">Transmembrane</keyword>
<evidence type="ECO:0000256" key="2">
    <source>
        <dbReference type="SAM" id="Phobius"/>
    </source>
</evidence>
<reference evidence="3 6" key="2">
    <citation type="submission" date="2024-11" db="EMBL/GenBank/DDBJ databases">
        <title>Genome sequencing of Xanthomonas codiaei.</title>
        <authorList>
            <person name="Studholme D.J."/>
        </authorList>
    </citation>
    <scope>NUCLEOTIDE SEQUENCE [LARGE SCALE GENOMIC DNA]</scope>
    <source>
        <strain evidence="3 6">NCPPB 4350</strain>
    </source>
</reference>
<feature type="compositionally biased region" description="Gly residues" evidence="1">
    <location>
        <begin position="462"/>
        <end position="479"/>
    </location>
</feature>
<dbReference type="EMBL" id="MDEC01000019">
    <property type="protein sequence ID" value="PPU62456.1"/>
    <property type="molecule type" value="Genomic_DNA"/>
</dbReference>
<evidence type="ECO:0000313" key="4">
    <source>
        <dbReference type="EMBL" id="PPU62456.1"/>
    </source>
</evidence>
<feature type="transmembrane region" description="Helical" evidence="2">
    <location>
        <begin position="189"/>
        <end position="208"/>
    </location>
</feature>
<feature type="region of interest" description="Disordered" evidence="1">
    <location>
        <begin position="462"/>
        <end position="502"/>
    </location>
</feature>
<organism evidence="4 5">
    <name type="scientific">Xanthomonas codiaei</name>
    <dbReference type="NCBI Taxonomy" id="56463"/>
    <lineage>
        <taxon>Bacteria</taxon>
        <taxon>Pseudomonadati</taxon>
        <taxon>Pseudomonadota</taxon>
        <taxon>Gammaproteobacteria</taxon>
        <taxon>Lysobacterales</taxon>
        <taxon>Lysobacteraceae</taxon>
        <taxon>Xanthomonas</taxon>
    </lineage>
</organism>
<dbReference type="InterPro" id="IPR026467">
    <property type="entry name" value="Ser/Gly_Cys_C_dom"/>
</dbReference>
<dbReference type="RefSeq" id="WP_104541645.1">
    <property type="nucleotide sequence ID" value="NZ_JBJGBS010000157.1"/>
</dbReference>
<dbReference type="AlphaFoldDB" id="A0A2S7CLH3"/>
<dbReference type="PANTHER" id="PTHR34365:SF7">
    <property type="entry name" value="GLYCINE-RICH DOMAIN-CONTAINING PROTEIN 1"/>
    <property type="match status" value="1"/>
</dbReference>
<evidence type="ECO:0000313" key="3">
    <source>
        <dbReference type="EMBL" id="MFO3707164.1"/>
    </source>
</evidence>
<dbReference type="InterPro" id="IPR009836">
    <property type="entry name" value="GRDP-like"/>
</dbReference>